<sequence length="104" mass="11269">MSHRGVVGAHGHTTHRRTHTQARGDREKEARGRRCRHREKDVDGDRLPRRSSISSGEATAGCTKTGSHPKPATGRVVTPSSREGERTRVPAARRDGGAVSQSPT</sequence>
<accession>A0ACB7T405</accession>
<proteinExistence type="predicted"/>
<reference evidence="1" key="1">
    <citation type="submission" date="2020-05" db="EMBL/GenBank/DDBJ databases">
        <title>Large-scale comparative analyses of tick genomes elucidate their genetic diversity and vector capacities.</title>
        <authorList>
            <person name="Jia N."/>
            <person name="Wang J."/>
            <person name="Shi W."/>
            <person name="Du L."/>
            <person name="Sun Y."/>
            <person name="Zhan W."/>
            <person name="Jiang J."/>
            <person name="Wang Q."/>
            <person name="Zhang B."/>
            <person name="Ji P."/>
            <person name="Sakyi L.B."/>
            <person name="Cui X."/>
            <person name="Yuan T."/>
            <person name="Jiang B."/>
            <person name="Yang W."/>
            <person name="Lam T.T.-Y."/>
            <person name="Chang Q."/>
            <person name="Ding S."/>
            <person name="Wang X."/>
            <person name="Zhu J."/>
            <person name="Ruan X."/>
            <person name="Zhao L."/>
            <person name="Wei J."/>
            <person name="Que T."/>
            <person name="Du C."/>
            <person name="Cheng J."/>
            <person name="Dai P."/>
            <person name="Han X."/>
            <person name="Huang E."/>
            <person name="Gao Y."/>
            <person name="Liu J."/>
            <person name="Shao H."/>
            <person name="Ye R."/>
            <person name="Li L."/>
            <person name="Wei W."/>
            <person name="Wang X."/>
            <person name="Wang C."/>
            <person name="Yang T."/>
            <person name="Huo Q."/>
            <person name="Li W."/>
            <person name="Guo W."/>
            <person name="Chen H."/>
            <person name="Zhou L."/>
            <person name="Ni X."/>
            <person name="Tian J."/>
            <person name="Zhou Y."/>
            <person name="Sheng Y."/>
            <person name="Liu T."/>
            <person name="Pan Y."/>
            <person name="Xia L."/>
            <person name="Li J."/>
            <person name="Zhao F."/>
            <person name="Cao W."/>
        </authorList>
    </citation>
    <scope>NUCLEOTIDE SEQUENCE</scope>
    <source>
        <strain evidence="1">Hyas-2018</strain>
    </source>
</reference>
<dbReference type="Proteomes" id="UP000821845">
    <property type="component" value="Chromosome 11"/>
</dbReference>
<name>A0ACB7T405_HYAAI</name>
<gene>
    <name evidence="1" type="ORF">HPB50_020974</name>
</gene>
<dbReference type="EMBL" id="CM023491">
    <property type="protein sequence ID" value="KAH6941610.1"/>
    <property type="molecule type" value="Genomic_DNA"/>
</dbReference>
<comment type="caution">
    <text evidence="1">The sequence shown here is derived from an EMBL/GenBank/DDBJ whole genome shotgun (WGS) entry which is preliminary data.</text>
</comment>
<protein>
    <submittedName>
        <fullName evidence="1">Uncharacterized protein</fullName>
    </submittedName>
</protein>
<organism evidence="1 2">
    <name type="scientific">Hyalomma asiaticum</name>
    <name type="common">Tick</name>
    <dbReference type="NCBI Taxonomy" id="266040"/>
    <lineage>
        <taxon>Eukaryota</taxon>
        <taxon>Metazoa</taxon>
        <taxon>Ecdysozoa</taxon>
        <taxon>Arthropoda</taxon>
        <taxon>Chelicerata</taxon>
        <taxon>Arachnida</taxon>
        <taxon>Acari</taxon>
        <taxon>Parasitiformes</taxon>
        <taxon>Ixodida</taxon>
        <taxon>Ixodoidea</taxon>
        <taxon>Ixodidae</taxon>
        <taxon>Hyalomminae</taxon>
        <taxon>Hyalomma</taxon>
    </lineage>
</organism>
<evidence type="ECO:0000313" key="2">
    <source>
        <dbReference type="Proteomes" id="UP000821845"/>
    </source>
</evidence>
<evidence type="ECO:0000313" key="1">
    <source>
        <dbReference type="EMBL" id="KAH6941610.1"/>
    </source>
</evidence>
<keyword evidence="2" id="KW-1185">Reference proteome</keyword>